<proteinExistence type="predicted"/>
<comment type="caution">
    <text evidence="1">The sequence shown here is derived from an EMBL/GenBank/DDBJ whole genome shotgun (WGS) entry which is preliminary data.</text>
</comment>
<evidence type="ECO:0000313" key="2">
    <source>
        <dbReference type="Proteomes" id="UP000749646"/>
    </source>
</evidence>
<feature type="non-terminal residue" evidence="1">
    <location>
        <position position="110"/>
    </location>
</feature>
<keyword evidence="2" id="KW-1185">Reference proteome</keyword>
<gene>
    <name evidence="1" type="ORF">BGZ65_011806</name>
</gene>
<dbReference type="Proteomes" id="UP000749646">
    <property type="component" value="Unassembled WGS sequence"/>
</dbReference>
<dbReference type="AlphaFoldDB" id="A0A9P6JFL7"/>
<organism evidence="1 2">
    <name type="scientific">Modicella reniformis</name>
    <dbReference type="NCBI Taxonomy" id="1440133"/>
    <lineage>
        <taxon>Eukaryota</taxon>
        <taxon>Fungi</taxon>
        <taxon>Fungi incertae sedis</taxon>
        <taxon>Mucoromycota</taxon>
        <taxon>Mortierellomycotina</taxon>
        <taxon>Mortierellomycetes</taxon>
        <taxon>Mortierellales</taxon>
        <taxon>Mortierellaceae</taxon>
        <taxon>Modicella</taxon>
    </lineage>
</organism>
<dbReference type="OrthoDB" id="29013at2759"/>
<evidence type="ECO:0000313" key="1">
    <source>
        <dbReference type="EMBL" id="KAF9969582.1"/>
    </source>
</evidence>
<reference evidence="1" key="1">
    <citation type="journal article" date="2020" name="Fungal Divers.">
        <title>Resolving the Mortierellaceae phylogeny through synthesis of multi-gene phylogenetics and phylogenomics.</title>
        <authorList>
            <person name="Vandepol N."/>
            <person name="Liber J."/>
            <person name="Desiro A."/>
            <person name="Na H."/>
            <person name="Kennedy M."/>
            <person name="Barry K."/>
            <person name="Grigoriev I.V."/>
            <person name="Miller A.N."/>
            <person name="O'Donnell K."/>
            <person name="Stajich J.E."/>
            <person name="Bonito G."/>
        </authorList>
    </citation>
    <scope>NUCLEOTIDE SEQUENCE</scope>
    <source>
        <strain evidence="1">MES-2147</strain>
    </source>
</reference>
<protein>
    <submittedName>
        <fullName evidence="1">Uncharacterized protein</fullName>
    </submittedName>
</protein>
<sequence length="110" mass="12248">MSLTPKAQVIERDFLKARASANYAAFPEFVRRYVKHYSKGVVFANTALLEMAVGEAELKERKALKWTPVASLDDTPSSIAHSPLIKPESIHDAVVKLEEVLAKGTEEHQE</sequence>
<name>A0A9P6JFL7_9FUNG</name>
<dbReference type="EMBL" id="JAAAHW010005181">
    <property type="protein sequence ID" value="KAF9969582.1"/>
    <property type="molecule type" value="Genomic_DNA"/>
</dbReference>
<accession>A0A9P6JFL7</accession>